<dbReference type="InterPro" id="IPR027417">
    <property type="entry name" value="P-loop_NTPase"/>
</dbReference>
<dbReference type="PROSITE" id="PS50045">
    <property type="entry name" value="SIGMA54_INTERACT_4"/>
    <property type="match status" value="1"/>
</dbReference>
<dbReference type="PROSITE" id="PS00688">
    <property type="entry name" value="SIGMA54_INTERACT_3"/>
    <property type="match status" value="1"/>
</dbReference>
<dbReference type="Proteomes" id="UP001524502">
    <property type="component" value="Unassembled WGS sequence"/>
</dbReference>
<keyword evidence="10" id="KW-1185">Reference proteome</keyword>
<dbReference type="Pfam" id="PF00158">
    <property type="entry name" value="Sigma54_activat"/>
    <property type="match status" value="1"/>
</dbReference>
<dbReference type="Gene3D" id="1.10.10.60">
    <property type="entry name" value="Homeodomain-like"/>
    <property type="match status" value="1"/>
</dbReference>
<dbReference type="PANTHER" id="PTHR32071:SF57">
    <property type="entry name" value="C4-DICARBOXYLATE TRANSPORT TRANSCRIPTIONAL REGULATORY PROTEIN DCTD"/>
    <property type="match status" value="1"/>
</dbReference>
<keyword evidence="5" id="KW-0804">Transcription</keyword>
<sequence>MEKQTEEKIVLDEIRKILEWEDPFHMPATCDIPCPEEFRSLLDEVKRLKMENYDLNCALESSADSIHITDGEGNVLRVNAVFEKSTGEKRENIIGRNVRYAEAEQIYVPSVVRLCINERRKLTMIQRTPKAGPKSDAITTSTPIFDDNGNIFRVISNARPLNYFSLIYDYFHDVRDNNLDSPSGIELSSKDPEMQSLITTAHHIAQVSSGVLITGESGTGKSLLARYIREHSSRSEHRFVELNCAAIPESLMESELFGYEAGAFTGASAGGKQGLIELAHHGTLFLDEIGDMPLSLQAKLLQVLQNKRITRVGGSKEIDVDIRIISATHQDLEAMIKNDQFRQDLYYRLNIIPLELPPLRQRTADIVPLTEQFVAQFNSNNHKEVVVSKAAYARLLRYNWPGNIRELENLMERLVATNRDGFIKEEDLPENIRYGDLSEGLAKIRERRATLPDIMEDLERQIIKDAYQKYKNSYKVAEVLGISQSGANRKIMKYVTKSNGALKKE</sequence>
<organism evidence="9 10">
    <name type="scientific">Anaerovorax odorimutans</name>
    <dbReference type="NCBI Taxonomy" id="109327"/>
    <lineage>
        <taxon>Bacteria</taxon>
        <taxon>Bacillati</taxon>
        <taxon>Bacillota</taxon>
        <taxon>Clostridia</taxon>
        <taxon>Peptostreptococcales</taxon>
        <taxon>Anaerovoracaceae</taxon>
        <taxon>Anaerovorax</taxon>
    </lineage>
</organism>
<dbReference type="PROSITE" id="PS50112">
    <property type="entry name" value="PAS"/>
    <property type="match status" value="1"/>
</dbReference>
<dbReference type="InterPro" id="IPR035965">
    <property type="entry name" value="PAS-like_dom_sf"/>
</dbReference>
<dbReference type="InterPro" id="IPR025662">
    <property type="entry name" value="Sigma_54_int_dom_ATP-bd_1"/>
</dbReference>
<evidence type="ECO:0000313" key="10">
    <source>
        <dbReference type="Proteomes" id="UP001524502"/>
    </source>
</evidence>
<dbReference type="PROSITE" id="PS00675">
    <property type="entry name" value="SIGMA54_INTERACT_1"/>
    <property type="match status" value="1"/>
</dbReference>
<dbReference type="InterPro" id="IPR009057">
    <property type="entry name" value="Homeodomain-like_sf"/>
</dbReference>
<dbReference type="Gene3D" id="3.30.450.20">
    <property type="entry name" value="PAS domain"/>
    <property type="match status" value="1"/>
</dbReference>
<dbReference type="PANTHER" id="PTHR32071">
    <property type="entry name" value="TRANSCRIPTIONAL REGULATORY PROTEIN"/>
    <property type="match status" value="1"/>
</dbReference>
<feature type="domain" description="Sigma-54 factor interaction" evidence="7">
    <location>
        <begin position="187"/>
        <end position="416"/>
    </location>
</feature>
<dbReference type="Pfam" id="PF00989">
    <property type="entry name" value="PAS"/>
    <property type="match status" value="1"/>
</dbReference>
<evidence type="ECO:0000256" key="4">
    <source>
        <dbReference type="ARBA" id="ARBA00023015"/>
    </source>
</evidence>
<evidence type="ECO:0000256" key="6">
    <source>
        <dbReference type="ARBA" id="ARBA00029500"/>
    </source>
</evidence>
<dbReference type="SMART" id="SM00382">
    <property type="entry name" value="AAA"/>
    <property type="match status" value="1"/>
</dbReference>
<dbReference type="SUPFAM" id="SSF46689">
    <property type="entry name" value="Homeodomain-like"/>
    <property type="match status" value="1"/>
</dbReference>
<dbReference type="CDD" id="cd00009">
    <property type="entry name" value="AAA"/>
    <property type="match status" value="1"/>
</dbReference>
<accession>A0ABT1RNT7</accession>
<dbReference type="Gene3D" id="1.10.8.60">
    <property type="match status" value="1"/>
</dbReference>
<dbReference type="InterPro" id="IPR003593">
    <property type="entry name" value="AAA+_ATPase"/>
</dbReference>
<dbReference type="Pfam" id="PF25601">
    <property type="entry name" value="AAA_lid_14"/>
    <property type="match status" value="1"/>
</dbReference>
<name>A0ABT1RNT7_9FIRM</name>
<dbReference type="InterPro" id="IPR058031">
    <property type="entry name" value="AAA_lid_NorR"/>
</dbReference>
<dbReference type="InterPro" id="IPR000014">
    <property type="entry name" value="PAS"/>
</dbReference>
<evidence type="ECO:0000256" key="5">
    <source>
        <dbReference type="ARBA" id="ARBA00023163"/>
    </source>
</evidence>
<comment type="caution">
    <text evidence="9">The sequence shown here is derived from an EMBL/GenBank/DDBJ whole genome shotgun (WGS) entry which is preliminary data.</text>
</comment>
<evidence type="ECO:0000256" key="3">
    <source>
        <dbReference type="ARBA" id="ARBA00022840"/>
    </source>
</evidence>
<evidence type="ECO:0000259" key="8">
    <source>
        <dbReference type="PROSITE" id="PS50112"/>
    </source>
</evidence>
<dbReference type="InterPro" id="IPR030828">
    <property type="entry name" value="HTH_TyrR"/>
</dbReference>
<dbReference type="InterPro" id="IPR025944">
    <property type="entry name" value="Sigma_54_int_dom_CS"/>
</dbReference>
<proteinExistence type="predicted"/>
<keyword evidence="3" id="KW-0067">ATP-binding</keyword>
<reference evidence="9 10" key="1">
    <citation type="submission" date="2022-06" db="EMBL/GenBank/DDBJ databases">
        <title>Isolation of gut microbiota from human fecal samples.</title>
        <authorList>
            <person name="Pamer E.G."/>
            <person name="Barat B."/>
            <person name="Waligurski E."/>
            <person name="Medina S."/>
            <person name="Paddock L."/>
            <person name="Mostad J."/>
        </authorList>
    </citation>
    <scope>NUCLEOTIDE SEQUENCE [LARGE SCALE GENOMIC DNA]</scope>
    <source>
        <strain evidence="9 10">SL.3.17</strain>
    </source>
</reference>
<dbReference type="RefSeq" id="WP_256132026.1">
    <property type="nucleotide sequence ID" value="NZ_JANFXK010000008.1"/>
</dbReference>
<evidence type="ECO:0000256" key="2">
    <source>
        <dbReference type="ARBA" id="ARBA00022797"/>
    </source>
</evidence>
<dbReference type="InterPro" id="IPR013767">
    <property type="entry name" value="PAS_fold"/>
</dbReference>
<evidence type="ECO:0000313" key="9">
    <source>
        <dbReference type="EMBL" id="MCQ4636833.1"/>
    </source>
</evidence>
<dbReference type="Pfam" id="PF18024">
    <property type="entry name" value="HTH_50"/>
    <property type="match status" value="1"/>
</dbReference>
<dbReference type="NCBIfam" id="TIGR00229">
    <property type="entry name" value="sensory_box"/>
    <property type="match status" value="1"/>
</dbReference>
<dbReference type="SUPFAM" id="SSF52540">
    <property type="entry name" value="P-loop containing nucleoside triphosphate hydrolases"/>
    <property type="match status" value="1"/>
</dbReference>
<dbReference type="EMBL" id="JANFXK010000008">
    <property type="protein sequence ID" value="MCQ4636833.1"/>
    <property type="molecule type" value="Genomic_DNA"/>
</dbReference>
<feature type="domain" description="PAS" evidence="8">
    <location>
        <begin position="51"/>
        <end position="97"/>
    </location>
</feature>
<dbReference type="InterPro" id="IPR002078">
    <property type="entry name" value="Sigma_54_int"/>
</dbReference>
<dbReference type="SUPFAM" id="SSF55785">
    <property type="entry name" value="PYP-like sensor domain (PAS domain)"/>
    <property type="match status" value="1"/>
</dbReference>
<evidence type="ECO:0000256" key="1">
    <source>
        <dbReference type="ARBA" id="ARBA00022741"/>
    </source>
</evidence>
<keyword evidence="4" id="KW-0805">Transcription regulation</keyword>
<gene>
    <name evidence="9" type="ORF">NE619_08825</name>
</gene>
<dbReference type="Gene3D" id="3.40.50.300">
    <property type="entry name" value="P-loop containing nucleotide triphosphate hydrolases"/>
    <property type="match status" value="1"/>
</dbReference>
<keyword evidence="2" id="KW-0058">Aromatic hydrocarbons catabolism</keyword>
<evidence type="ECO:0000259" key="7">
    <source>
        <dbReference type="PROSITE" id="PS50045"/>
    </source>
</evidence>
<keyword evidence="1" id="KW-0547">Nucleotide-binding</keyword>
<protein>
    <recommendedName>
        <fullName evidence="6">HTH-type transcriptional regulatory protein TyrR</fullName>
    </recommendedName>
</protein>